<dbReference type="Pfam" id="PF18431">
    <property type="entry name" value="RNAse_A_bac"/>
    <property type="match status" value="1"/>
</dbReference>
<feature type="compositionally biased region" description="Pro residues" evidence="1">
    <location>
        <begin position="32"/>
        <end position="42"/>
    </location>
</feature>
<protein>
    <recommendedName>
        <fullName evidence="2">Bacterial CdiA-CT RNAse A domain-containing protein</fullName>
    </recommendedName>
</protein>
<keyword evidence="4" id="KW-1185">Reference proteome</keyword>
<name>A0A4Y3QTZ1_STRCI</name>
<feature type="region of interest" description="Disordered" evidence="1">
    <location>
        <begin position="591"/>
        <end position="621"/>
    </location>
</feature>
<dbReference type="AlphaFoldDB" id="A0A4Y3QTZ1"/>
<proteinExistence type="predicted"/>
<gene>
    <name evidence="3" type="ORF">SCA03_13460</name>
</gene>
<feature type="compositionally biased region" description="Pro residues" evidence="1">
    <location>
        <begin position="1"/>
        <end position="11"/>
    </location>
</feature>
<feature type="domain" description="Bacterial CdiA-CT RNAse A" evidence="2">
    <location>
        <begin position="553"/>
        <end position="655"/>
    </location>
</feature>
<dbReference type="RefSeq" id="WP_030888891.1">
    <property type="nucleotide sequence ID" value="NZ_BJMM01000004.1"/>
</dbReference>
<feature type="compositionally biased region" description="Basic and acidic residues" evidence="1">
    <location>
        <begin position="528"/>
        <end position="539"/>
    </location>
</feature>
<evidence type="ECO:0000313" key="4">
    <source>
        <dbReference type="Proteomes" id="UP000319210"/>
    </source>
</evidence>
<dbReference type="Proteomes" id="UP000319210">
    <property type="component" value="Unassembled WGS sequence"/>
</dbReference>
<accession>A0A4Y3QTZ1</accession>
<feature type="compositionally biased region" description="Basic and acidic residues" evidence="1">
    <location>
        <begin position="612"/>
        <end position="621"/>
    </location>
</feature>
<dbReference type="OrthoDB" id="3912727at2"/>
<feature type="compositionally biased region" description="Basic and acidic residues" evidence="1">
    <location>
        <begin position="18"/>
        <end position="30"/>
    </location>
</feature>
<reference evidence="3 4" key="1">
    <citation type="submission" date="2019-06" db="EMBL/GenBank/DDBJ databases">
        <title>Whole genome shotgun sequence of Streptomyces cacaoi subsp. cacaoi NBRC 12748.</title>
        <authorList>
            <person name="Hosoyama A."/>
            <person name="Uohara A."/>
            <person name="Ohji S."/>
            <person name="Ichikawa N."/>
        </authorList>
    </citation>
    <scope>NUCLEOTIDE SEQUENCE [LARGE SCALE GENOMIC DNA]</scope>
    <source>
        <strain evidence="3 4">NBRC 12748</strain>
    </source>
</reference>
<feature type="compositionally biased region" description="Basic and acidic residues" evidence="1">
    <location>
        <begin position="50"/>
        <end position="66"/>
    </location>
</feature>
<dbReference type="EMBL" id="BJMM01000004">
    <property type="protein sequence ID" value="GEB48795.1"/>
    <property type="molecule type" value="Genomic_DNA"/>
</dbReference>
<feature type="region of interest" description="Disordered" evidence="1">
    <location>
        <begin position="528"/>
        <end position="562"/>
    </location>
</feature>
<evidence type="ECO:0000256" key="1">
    <source>
        <dbReference type="SAM" id="MobiDB-lite"/>
    </source>
</evidence>
<sequence>MATPTPEPTPSETPSAGDAERGGGGGKDDGPEPTPEPSPGHSPDPDYEPEPDRKGHDGRPSDERRAWERRKLRPAPPNAGTGFHIKPSHVYYVSALVRDEQFALHKALNRLVDDADCRQAAGKGSGPDDFAEVYAKVAAKFLGVWSRAIQSVGGASFGLNETANNYRSAEWFSHGQYGPPPRREAPIGVGKADYGSLADIKWTGTGDGTDIPLIAAMGNFPDWLSEVIEPAIKEGLRLGKTHDITPGADTGDLRTIGNAWHAAGQAAETAAGRLTGHIGYLTDESNDEWQAAMNRFCQQIWGTTAWGAPRTRGGRQVLRNKQQPDDREWRTNEKIKPEDRRPVIEILDKTAKAVKKEFDAVARVADETRETTSRLGAEAGKATWRDLTTDLDWGELTRLTATLAFGEIVMTFRSHMDKESVDRAVDAYQKAFHTGADALRKLLPELEEAYHKAPTYKAEAARAQAYGARSLDEFKNRHRWTKKGDTEDGRYVIDLAGTEGINNSHTVNKHVGLTDEQLAMRLRDELKKTPTEYPEDRPPPKNGQEPTKWKYGQPKIGNASTFPDMDTAQKATQYNIDNNGEAIEEWLRSGPEPGKAEPFTSDSTPYGATGRNIDKEHLQKSDFPADKAETVHGVRTELVYDPDLDPPFTVLSSMPVK</sequence>
<feature type="region of interest" description="Disordered" evidence="1">
    <location>
        <begin position="1"/>
        <end position="84"/>
    </location>
</feature>
<comment type="caution">
    <text evidence="3">The sequence shown here is derived from an EMBL/GenBank/DDBJ whole genome shotgun (WGS) entry which is preliminary data.</text>
</comment>
<dbReference type="InterPro" id="IPR041436">
    <property type="entry name" value="RNAse_A_bac"/>
</dbReference>
<evidence type="ECO:0000313" key="3">
    <source>
        <dbReference type="EMBL" id="GEB48795.1"/>
    </source>
</evidence>
<organism evidence="3 4">
    <name type="scientific">Streptomyces cacaoi</name>
    <dbReference type="NCBI Taxonomy" id="1898"/>
    <lineage>
        <taxon>Bacteria</taxon>
        <taxon>Bacillati</taxon>
        <taxon>Actinomycetota</taxon>
        <taxon>Actinomycetes</taxon>
        <taxon>Kitasatosporales</taxon>
        <taxon>Streptomycetaceae</taxon>
        <taxon>Streptomyces</taxon>
    </lineage>
</organism>
<evidence type="ECO:0000259" key="2">
    <source>
        <dbReference type="Pfam" id="PF18431"/>
    </source>
</evidence>